<comment type="caution">
    <text evidence="1">The sequence shown here is derived from an EMBL/GenBank/DDBJ whole genome shotgun (WGS) entry which is preliminary data.</text>
</comment>
<accession>A0A1B6VPP2</accession>
<protein>
    <submittedName>
        <fullName evidence="1">Uncharacterized protein</fullName>
    </submittedName>
</protein>
<organism evidence="1 2">
    <name type="scientific">Gluconobacter cerinus</name>
    <dbReference type="NCBI Taxonomy" id="38307"/>
    <lineage>
        <taxon>Bacteria</taxon>
        <taxon>Pseudomonadati</taxon>
        <taxon>Pseudomonadota</taxon>
        <taxon>Alphaproteobacteria</taxon>
        <taxon>Acetobacterales</taxon>
        <taxon>Acetobacteraceae</taxon>
        <taxon>Gluconobacter</taxon>
    </lineage>
</organism>
<dbReference type="RefSeq" id="WP_046901564.1">
    <property type="nucleotide sequence ID" value="NZ_JAFEJB010000001.1"/>
</dbReference>
<dbReference type="AlphaFoldDB" id="A0A1B6VPP2"/>
<dbReference type="PATRIC" id="fig|38307.3.peg.614"/>
<reference evidence="1 2" key="1">
    <citation type="submission" date="2016-03" db="EMBL/GenBank/DDBJ databases">
        <title>Draft genome sequence of Gluconobacter cerinus strain CECT 9110.</title>
        <authorList>
            <person name="Sainz F."/>
            <person name="Mas A."/>
            <person name="Torija M.J."/>
        </authorList>
    </citation>
    <scope>NUCLEOTIDE SEQUENCE [LARGE SCALE GENOMIC DNA]</scope>
    <source>
        <strain evidence="1 2">CECT 9110</strain>
    </source>
</reference>
<dbReference type="EMBL" id="LUTU01000004">
    <property type="protein sequence ID" value="OAJ69028.1"/>
    <property type="molecule type" value="Genomic_DNA"/>
</dbReference>
<name>A0A1B6VPP2_9PROT</name>
<sequence length="68" mass="8086">MSPAHWTPQHWTALERYDHTLQALTEAWQGLLELNSFDHERILKEIRMVSQAMAVRAVKHEEKHLHEC</sequence>
<evidence type="ECO:0000313" key="1">
    <source>
        <dbReference type="EMBL" id="OAJ69028.1"/>
    </source>
</evidence>
<evidence type="ECO:0000313" key="2">
    <source>
        <dbReference type="Proteomes" id="UP000077786"/>
    </source>
</evidence>
<proteinExistence type="predicted"/>
<gene>
    <name evidence="1" type="ORF">A0123_00598</name>
</gene>
<dbReference type="Proteomes" id="UP000077786">
    <property type="component" value="Unassembled WGS sequence"/>
</dbReference>